<evidence type="ECO:0000313" key="2">
    <source>
        <dbReference type="EMBL" id="KFB08033.1"/>
    </source>
</evidence>
<dbReference type="Proteomes" id="UP000053675">
    <property type="component" value="Unassembled WGS sequence"/>
</dbReference>
<dbReference type="RefSeq" id="WP_051914478.1">
    <property type="nucleotide sequence ID" value="NZ_JMQM01000004.1"/>
</dbReference>
<comment type="caution">
    <text evidence="2">The sequence shown here is derived from an EMBL/GenBank/DDBJ whole genome shotgun (WGS) entry which is preliminary data.</text>
</comment>
<dbReference type="STRING" id="472175.EL18_03493"/>
<evidence type="ECO:0000256" key="1">
    <source>
        <dbReference type="SAM" id="MobiDB-lite"/>
    </source>
</evidence>
<dbReference type="AlphaFoldDB" id="A0A084U4Z7"/>
<dbReference type="EMBL" id="JMQM01000004">
    <property type="protein sequence ID" value="KFB08033.1"/>
    <property type="molecule type" value="Genomic_DNA"/>
</dbReference>
<protein>
    <submittedName>
        <fullName evidence="2">Uncharacterized protein</fullName>
    </submittedName>
</protein>
<feature type="region of interest" description="Disordered" evidence="1">
    <location>
        <begin position="252"/>
        <end position="289"/>
    </location>
</feature>
<reference evidence="2 3" key="1">
    <citation type="submission" date="2014-05" db="EMBL/GenBank/DDBJ databases">
        <title>Draft Genome Sequence of Nitratireductor basaltis Strain UMTGB225, A Marine Bacterium Isolated from Green Barrel Tunicate.</title>
        <authorList>
            <person name="Gan H.Y."/>
        </authorList>
    </citation>
    <scope>NUCLEOTIDE SEQUENCE [LARGE SCALE GENOMIC DNA]</scope>
    <source>
        <strain evidence="2 3">UMTGB225</strain>
    </source>
</reference>
<feature type="compositionally biased region" description="Acidic residues" evidence="1">
    <location>
        <begin position="265"/>
        <end position="277"/>
    </location>
</feature>
<evidence type="ECO:0000313" key="3">
    <source>
        <dbReference type="Proteomes" id="UP000053675"/>
    </source>
</evidence>
<gene>
    <name evidence="2" type="ORF">EL18_03493</name>
</gene>
<dbReference type="OrthoDB" id="8072711at2"/>
<name>A0A084U4Z7_9HYPH</name>
<proteinExistence type="predicted"/>
<accession>A0A084U4Z7</accession>
<dbReference type="eggNOG" id="ENOG5033VY5">
    <property type="taxonomic scope" value="Bacteria"/>
</dbReference>
<keyword evidence="3" id="KW-1185">Reference proteome</keyword>
<sequence length="308" mass="33834">MSHAHRAAARSASVSHMALGPSSVPPELEPILAGLVKQSFENIRSGAYREDEVFGDYADLNFLVRAVTFHEGKLLEAGLERIAALNPDLRVVQLAEPLPIVPAALELLERNDWATLEAIALPSEVFAKTSYMPDLVIVDRVARRAHILDVKRSLSSYPENKIKNLRRKMMASALAAGDVLYKQGLRGIEEIDVAIIDGSSEQSEPQRGIFALREVGDLFRLSYAGEAMLGLRRLFAQRVREEMRELCLRMAGVGDAPTPPRPTDFTDEAEDKAEADDQQDHDASGTTIPRIRVGFPRCLGAIDPAGRA</sequence>
<organism evidence="2 3">
    <name type="scientific">Nitratireductor basaltis</name>
    <dbReference type="NCBI Taxonomy" id="472175"/>
    <lineage>
        <taxon>Bacteria</taxon>
        <taxon>Pseudomonadati</taxon>
        <taxon>Pseudomonadota</taxon>
        <taxon>Alphaproteobacteria</taxon>
        <taxon>Hyphomicrobiales</taxon>
        <taxon>Phyllobacteriaceae</taxon>
        <taxon>Nitratireductor</taxon>
    </lineage>
</organism>